<evidence type="ECO:0000256" key="5">
    <source>
        <dbReference type="ARBA" id="ARBA00023002"/>
    </source>
</evidence>
<dbReference type="PANTHER" id="PTHR30038">
    <property type="entry name" value="ALDEHYDE FERREDOXIN OXIDOREDUCTASE"/>
    <property type="match status" value="1"/>
</dbReference>
<dbReference type="Pfam" id="PF02730">
    <property type="entry name" value="AFOR_N"/>
    <property type="match status" value="1"/>
</dbReference>
<dbReference type="SMART" id="SM00790">
    <property type="entry name" value="AFOR_N"/>
    <property type="match status" value="1"/>
</dbReference>
<dbReference type="AlphaFoldDB" id="A0A1B7XMR1"/>
<evidence type="ECO:0000256" key="2">
    <source>
        <dbReference type="ARBA" id="ARBA00011032"/>
    </source>
</evidence>
<protein>
    <submittedName>
        <fullName evidence="10">Aldehyde:ferredoxin oxidoreductase</fullName>
    </submittedName>
</protein>
<evidence type="ECO:0000256" key="7">
    <source>
        <dbReference type="ARBA" id="ARBA00023014"/>
    </source>
</evidence>
<proteinExistence type="inferred from homology"/>
<dbReference type="STRING" id="1560234.SP90_01465"/>
<dbReference type="RefSeq" id="WP_066851826.1">
    <property type="nucleotide sequence ID" value="NZ_JXMS01000002.1"/>
</dbReference>
<dbReference type="InterPro" id="IPR013985">
    <property type="entry name" value="Ald_Fedxn_OxRdtase_dom3"/>
</dbReference>
<dbReference type="PANTHER" id="PTHR30038:SF8">
    <property type="entry name" value="ALDEHYDE FERREDOXIN OXIDOREDUCTASE"/>
    <property type="match status" value="1"/>
</dbReference>
<dbReference type="EMBL" id="JXMS01000002">
    <property type="protein sequence ID" value="OBQ56775.1"/>
    <property type="molecule type" value="Genomic_DNA"/>
</dbReference>
<evidence type="ECO:0000256" key="1">
    <source>
        <dbReference type="ARBA" id="ARBA00001966"/>
    </source>
</evidence>
<keyword evidence="6" id="KW-0408">Iron</keyword>
<dbReference type="Gene3D" id="3.60.9.10">
    <property type="entry name" value="Aldehyde ferredoxin oxidoreductase, N-terminal domain"/>
    <property type="match status" value="1"/>
</dbReference>
<dbReference type="GO" id="GO:0046872">
    <property type="term" value="F:metal ion binding"/>
    <property type="evidence" value="ECO:0007669"/>
    <property type="project" value="UniProtKB-KW"/>
</dbReference>
<name>A0A1B7XMR1_9BACT</name>
<comment type="cofactor">
    <cofactor evidence="8">
        <name>tungstopterin</name>
        <dbReference type="ChEBI" id="CHEBI:30402"/>
    </cofactor>
</comment>
<keyword evidence="5" id="KW-0560">Oxidoreductase</keyword>
<evidence type="ECO:0000313" key="11">
    <source>
        <dbReference type="Proteomes" id="UP000091979"/>
    </source>
</evidence>
<dbReference type="InterPro" id="IPR013984">
    <property type="entry name" value="Ald_Fedxn_OxRdtase_dom2"/>
</dbReference>
<dbReference type="Gene3D" id="1.10.569.10">
    <property type="entry name" value="Aldehyde Ferredoxin Oxidoreductase Protein, subunit A, domain 2"/>
    <property type="match status" value="1"/>
</dbReference>
<keyword evidence="4" id="KW-0479">Metal-binding</keyword>
<dbReference type="InterPro" id="IPR036021">
    <property type="entry name" value="Tungsten_al_ferr_oxy-like_C"/>
</dbReference>
<dbReference type="SUPFAM" id="SSF56228">
    <property type="entry name" value="Aldehyde ferredoxin oxidoreductase, N-terminal domain"/>
    <property type="match status" value="1"/>
</dbReference>
<organism evidence="10 11">
    <name type="scientific">Halodesulfovibrio spirochaetisodalis</name>
    <dbReference type="NCBI Taxonomy" id="1560234"/>
    <lineage>
        <taxon>Bacteria</taxon>
        <taxon>Pseudomonadati</taxon>
        <taxon>Thermodesulfobacteriota</taxon>
        <taxon>Desulfovibrionia</taxon>
        <taxon>Desulfovibrionales</taxon>
        <taxon>Desulfovibrionaceae</taxon>
        <taxon>Halodesulfovibrio</taxon>
    </lineage>
</organism>
<dbReference type="InterPro" id="IPR036503">
    <property type="entry name" value="Ald_Fedxn_OxRdtase_N_sf"/>
</dbReference>
<dbReference type="GO" id="GO:0009055">
    <property type="term" value="F:electron transfer activity"/>
    <property type="evidence" value="ECO:0007669"/>
    <property type="project" value="InterPro"/>
</dbReference>
<keyword evidence="11" id="KW-1185">Reference proteome</keyword>
<dbReference type="InterPro" id="IPR013983">
    <property type="entry name" value="Ald_Fedxn_OxRdtase_N"/>
</dbReference>
<keyword evidence="7" id="KW-0411">Iron-sulfur</keyword>
<dbReference type="InterPro" id="IPR051919">
    <property type="entry name" value="W-dependent_AOR"/>
</dbReference>
<dbReference type="Gene3D" id="1.10.599.10">
    <property type="entry name" value="Aldehyde Ferredoxin Oxidoreductase Protein, subunit A, domain 3"/>
    <property type="match status" value="1"/>
</dbReference>
<dbReference type="InterPro" id="IPR001203">
    <property type="entry name" value="OxRdtase_Ald_Fedxn_C"/>
</dbReference>
<evidence type="ECO:0000256" key="8">
    <source>
        <dbReference type="ARBA" id="ARBA00049934"/>
    </source>
</evidence>
<dbReference type="Pfam" id="PF01314">
    <property type="entry name" value="AFOR_C"/>
    <property type="match status" value="1"/>
</dbReference>
<keyword evidence="3" id="KW-0004">4Fe-4S</keyword>
<comment type="cofactor">
    <cofactor evidence="1">
        <name>[4Fe-4S] cluster</name>
        <dbReference type="ChEBI" id="CHEBI:49883"/>
    </cofactor>
</comment>
<evidence type="ECO:0000313" key="10">
    <source>
        <dbReference type="EMBL" id="OBQ56775.1"/>
    </source>
</evidence>
<dbReference type="GO" id="GO:0051539">
    <property type="term" value="F:4 iron, 4 sulfur cluster binding"/>
    <property type="evidence" value="ECO:0007669"/>
    <property type="project" value="UniProtKB-KW"/>
</dbReference>
<reference evidence="10 11" key="1">
    <citation type="submission" date="2015-01" db="EMBL/GenBank/DDBJ databases">
        <title>Desulfovibrio sp. JC271 draft genome sequence.</title>
        <authorList>
            <person name="Shivani Y."/>
            <person name="Subhash Y."/>
            <person name="Sasikala C."/>
            <person name="Ramana C.V."/>
        </authorList>
    </citation>
    <scope>NUCLEOTIDE SEQUENCE [LARGE SCALE GENOMIC DNA]</scope>
    <source>
        <strain evidence="10 11">JC271</strain>
    </source>
</reference>
<accession>A0A1B7XMR1</accession>
<sequence length="585" mass="63998">MKIDPNTSRVLHVDLDSGKSHALTIEDRHMHIGGSGLAAVLYERYGADDAPADDPRQPLIFAIGPLTGFYPLMSKVVCGFRSPYTGEWSESHAGGRLALSIRFAGYDAIMITGKAAKLSALVVGSRSCEVENVAYLRGKDVFATGKFLRKFGKHNSGHRSAIRIGPAGERGVAYACINVDSFRHFGRMGSGAAMGYKNLKGIIISGDGAYDLPEGKAYADMMQDIYKDITETGKMKKYHDLGTPQNLIPLNELHALPWNNLQKTHDEGVDGISGETFAEQLLLRQAACAGCPVGCIHIGLLRQQFASEHEFLYKQVSYDYEPIYAQGSMLGITNAADVLALLDETEKMGLDCMSAGVALAWAAEATEKGLISKEETIVDLKFGEMKGFLEALKFISSGENAFYQALSRGSMSAAKLYGGEDFACVLGQEMAGYATGEVFFVASAYGFRHSHLDTGGYAFDQNNTEKNAEKAVEFMLEDERGRIYINSMMGCLFARGTYGPDKLQEALRAAGFTNIAENLEEAGKYIQKLRWQLKCKTGFNVDAVTIPKRFTEVVTWKGAIDTVYMDEVAKRYSAAIKEMAQCDKQ</sequence>
<comment type="caution">
    <text evidence="10">The sequence shown here is derived from an EMBL/GenBank/DDBJ whole genome shotgun (WGS) entry which is preliminary data.</text>
</comment>
<dbReference type="OrthoDB" id="9763894at2"/>
<dbReference type="PATRIC" id="fig|1560234.3.peg.1165"/>
<dbReference type="GO" id="GO:0016625">
    <property type="term" value="F:oxidoreductase activity, acting on the aldehyde or oxo group of donors, iron-sulfur protein as acceptor"/>
    <property type="evidence" value="ECO:0007669"/>
    <property type="project" value="InterPro"/>
</dbReference>
<dbReference type="Proteomes" id="UP000091979">
    <property type="component" value="Unassembled WGS sequence"/>
</dbReference>
<evidence type="ECO:0000256" key="6">
    <source>
        <dbReference type="ARBA" id="ARBA00023004"/>
    </source>
</evidence>
<evidence type="ECO:0000259" key="9">
    <source>
        <dbReference type="SMART" id="SM00790"/>
    </source>
</evidence>
<gene>
    <name evidence="10" type="ORF">SP90_01465</name>
</gene>
<evidence type="ECO:0000256" key="4">
    <source>
        <dbReference type="ARBA" id="ARBA00022723"/>
    </source>
</evidence>
<comment type="similarity">
    <text evidence="2">Belongs to the AOR/FOR family.</text>
</comment>
<dbReference type="SUPFAM" id="SSF48310">
    <property type="entry name" value="Aldehyde ferredoxin oxidoreductase, C-terminal domains"/>
    <property type="match status" value="1"/>
</dbReference>
<evidence type="ECO:0000256" key="3">
    <source>
        <dbReference type="ARBA" id="ARBA00022485"/>
    </source>
</evidence>
<feature type="domain" description="Aldehyde ferredoxin oxidoreductase N-terminal" evidence="9">
    <location>
        <begin position="6"/>
        <end position="208"/>
    </location>
</feature>